<dbReference type="Proteomes" id="UP000054928">
    <property type="component" value="Unassembled WGS sequence"/>
</dbReference>
<sequence>MKIIRPQPKTRDFAVFPIVKNDIVGESILENSLQMGGWKTTSYTHLAANDMSIKKQ</sequence>
<name>A0A0P1A9G4_PLAHL</name>
<evidence type="ECO:0000313" key="2">
    <source>
        <dbReference type="Proteomes" id="UP000054928"/>
    </source>
</evidence>
<evidence type="ECO:0000313" key="1">
    <source>
        <dbReference type="EMBL" id="CEG37358.1"/>
    </source>
</evidence>
<accession>A0A0P1A9G4</accession>
<organism evidence="1 2">
    <name type="scientific">Plasmopara halstedii</name>
    <name type="common">Downy mildew of sunflower</name>
    <dbReference type="NCBI Taxonomy" id="4781"/>
    <lineage>
        <taxon>Eukaryota</taxon>
        <taxon>Sar</taxon>
        <taxon>Stramenopiles</taxon>
        <taxon>Oomycota</taxon>
        <taxon>Peronosporomycetes</taxon>
        <taxon>Peronosporales</taxon>
        <taxon>Peronosporaceae</taxon>
        <taxon>Plasmopara</taxon>
    </lineage>
</organism>
<dbReference type="GeneID" id="36400010"/>
<dbReference type="AlphaFoldDB" id="A0A0P1A9G4"/>
<reference evidence="2" key="1">
    <citation type="submission" date="2014-09" db="EMBL/GenBank/DDBJ databases">
        <authorList>
            <person name="Sharma Rahul"/>
            <person name="Thines Marco"/>
        </authorList>
    </citation>
    <scope>NUCLEOTIDE SEQUENCE [LARGE SCALE GENOMIC DNA]</scope>
</reference>
<dbReference type="RefSeq" id="XP_024573727.1">
    <property type="nucleotide sequence ID" value="XM_024722674.1"/>
</dbReference>
<proteinExistence type="predicted"/>
<keyword evidence="2" id="KW-1185">Reference proteome</keyword>
<protein>
    <submittedName>
        <fullName evidence="1">Uncharacterized protein</fullName>
    </submittedName>
</protein>
<dbReference type="EMBL" id="CCYD01000286">
    <property type="protein sequence ID" value="CEG37358.1"/>
    <property type="molecule type" value="Genomic_DNA"/>
</dbReference>